<organism evidence="1 2">
    <name type="scientific">Eumeta variegata</name>
    <name type="common">Bagworm moth</name>
    <name type="synonym">Eumeta japonica</name>
    <dbReference type="NCBI Taxonomy" id="151549"/>
    <lineage>
        <taxon>Eukaryota</taxon>
        <taxon>Metazoa</taxon>
        <taxon>Ecdysozoa</taxon>
        <taxon>Arthropoda</taxon>
        <taxon>Hexapoda</taxon>
        <taxon>Insecta</taxon>
        <taxon>Pterygota</taxon>
        <taxon>Neoptera</taxon>
        <taxon>Endopterygota</taxon>
        <taxon>Lepidoptera</taxon>
        <taxon>Glossata</taxon>
        <taxon>Ditrysia</taxon>
        <taxon>Tineoidea</taxon>
        <taxon>Psychidae</taxon>
        <taxon>Oiketicinae</taxon>
        <taxon>Eumeta</taxon>
    </lineage>
</organism>
<sequence length="177" mass="20365">MGSIDFLTDGTTEAQHKPLDDQDAIVQSQSDYNNDEVDMRSLNSLNDTAIEAVHKPFDDNSPIYIESPTIFNNIGDLRQYDLTTETLNPDSADDKSIKILSNIRVNYQRLRAHDFDPRAFSSFDQTEFVKFVQGPVFQDFENNIEKSIIESDFNRYQDTSNTMDCHPSSQKGNYRKY</sequence>
<keyword evidence="2" id="KW-1185">Reference proteome</keyword>
<gene>
    <name evidence="1" type="ORF">EVAR_80314_1</name>
</gene>
<accession>A0A4C1UC42</accession>
<evidence type="ECO:0000313" key="1">
    <source>
        <dbReference type="EMBL" id="GBP23697.1"/>
    </source>
</evidence>
<dbReference type="AlphaFoldDB" id="A0A4C1UC42"/>
<dbReference type="EMBL" id="BGZK01000152">
    <property type="protein sequence ID" value="GBP23697.1"/>
    <property type="molecule type" value="Genomic_DNA"/>
</dbReference>
<protein>
    <submittedName>
        <fullName evidence="1">Uncharacterized protein</fullName>
    </submittedName>
</protein>
<proteinExistence type="predicted"/>
<evidence type="ECO:0000313" key="2">
    <source>
        <dbReference type="Proteomes" id="UP000299102"/>
    </source>
</evidence>
<dbReference type="Proteomes" id="UP000299102">
    <property type="component" value="Unassembled WGS sequence"/>
</dbReference>
<reference evidence="1 2" key="1">
    <citation type="journal article" date="2019" name="Commun. Biol.">
        <title>The bagworm genome reveals a unique fibroin gene that provides high tensile strength.</title>
        <authorList>
            <person name="Kono N."/>
            <person name="Nakamura H."/>
            <person name="Ohtoshi R."/>
            <person name="Tomita M."/>
            <person name="Numata K."/>
            <person name="Arakawa K."/>
        </authorList>
    </citation>
    <scope>NUCLEOTIDE SEQUENCE [LARGE SCALE GENOMIC DNA]</scope>
</reference>
<dbReference type="OrthoDB" id="7466683at2759"/>
<comment type="caution">
    <text evidence="1">The sequence shown here is derived from an EMBL/GenBank/DDBJ whole genome shotgun (WGS) entry which is preliminary data.</text>
</comment>
<name>A0A4C1UC42_EUMVA</name>